<protein>
    <submittedName>
        <fullName evidence="1">Uncharacterized protein</fullName>
    </submittedName>
</protein>
<dbReference type="EMBL" id="CP059399">
    <property type="protein sequence ID" value="QLY32394.1"/>
    <property type="molecule type" value="Genomic_DNA"/>
</dbReference>
<accession>A0A7D6VCR0</accession>
<dbReference type="Proteomes" id="UP000515512">
    <property type="component" value="Chromosome"/>
</dbReference>
<dbReference type="KEGG" id="nhu:H0264_09135"/>
<dbReference type="RefSeq" id="WP_181583560.1">
    <property type="nucleotide sequence ID" value="NZ_CP059399.1"/>
</dbReference>
<evidence type="ECO:0000313" key="1">
    <source>
        <dbReference type="EMBL" id="QLY32394.1"/>
    </source>
</evidence>
<dbReference type="AlphaFoldDB" id="A0A7D6VCR0"/>
<name>A0A7D6VCR0_9NOCA</name>
<reference evidence="1 2" key="1">
    <citation type="submission" date="2020-07" db="EMBL/GenBank/DDBJ databases">
        <authorList>
            <person name="Zhuang K."/>
            <person name="Ran Y."/>
        </authorList>
    </citation>
    <scope>NUCLEOTIDE SEQUENCE [LARGE SCALE GENOMIC DNA]</scope>
    <source>
        <strain evidence="1 2">WCH-YHL-001</strain>
    </source>
</reference>
<evidence type="ECO:0000313" key="2">
    <source>
        <dbReference type="Proteomes" id="UP000515512"/>
    </source>
</evidence>
<organism evidence="1 2">
    <name type="scientific">Nocardia huaxiensis</name>
    <dbReference type="NCBI Taxonomy" id="2755382"/>
    <lineage>
        <taxon>Bacteria</taxon>
        <taxon>Bacillati</taxon>
        <taxon>Actinomycetota</taxon>
        <taxon>Actinomycetes</taxon>
        <taxon>Mycobacteriales</taxon>
        <taxon>Nocardiaceae</taxon>
        <taxon>Nocardia</taxon>
    </lineage>
</organism>
<sequence length="112" mass="12266">MVTVVASAEQEGSAVGSIAGYGVWSTEFVQLLADSFHVERNTMSRSDTVEPHTVGLYWDRDGDIWQREDAGWRLILQSGVSVDPLSLWDWDNGHVRDYAPFTPVSPIAAAGG</sequence>
<proteinExistence type="predicted"/>
<gene>
    <name evidence="1" type="ORF">H0264_09135</name>
</gene>
<keyword evidence="2" id="KW-1185">Reference proteome</keyword>